<proteinExistence type="predicted"/>
<reference evidence="3" key="1">
    <citation type="journal article" date="2019" name="Int. J. Syst. Evol. Microbiol.">
        <title>The Global Catalogue of Microorganisms (GCM) 10K type strain sequencing project: providing services to taxonomists for standard genome sequencing and annotation.</title>
        <authorList>
            <consortium name="The Broad Institute Genomics Platform"/>
            <consortium name="The Broad Institute Genome Sequencing Center for Infectious Disease"/>
            <person name="Wu L."/>
            <person name="Ma J."/>
        </authorList>
    </citation>
    <scope>NUCLEOTIDE SEQUENCE [LARGE SCALE GENOMIC DNA]</scope>
    <source>
        <strain evidence="3">JCM 17705</strain>
    </source>
</reference>
<name>A0ABP8FLT8_9SPHI</name>
<dbReference type="Pfam" id="PF18003">
    <property type="entry name" value="DUF3823_C"/>
    <property type="match status" value="1"/>
</dbReference>
<organism evidence="2 3">
    <name type="scientific">Mucilaginibacter gynuensis</name>
    <dbReference type="NCBI Taxonomy" id="1302236"/>
    <lineage>
        <taxon>Bacteria</taxon>
        <taxon>Pseudomonadati</taxon>
        <taxon>Bacteroidota</taxon>
        <taxon>Sphingobacteriia</taxon>
        <taxon>Sphingobacteriales</taxon>
        <taxon>Sphingobacteriaceae</taxon>
        <taxon>Mucilaginibacter</taxon>
    </lineage>
</organism>
<sequence length="358" mass="39118">MKIKYILSIAVLSILAGCKKDNYDAPGLRLNGRVVYQGEAINVEQPFENPANIELWQPGFGKLAAIPMPIAQDGSYSQELFAGNYKLTMQPGNGPWMWRTNAAGKPDTVFLDFKGNQTLDLEVTPYYLIHNFTNAVKGRNIIANFKADKIITDANAKDIEYVNLYVNKTQFVSGGYNIASRRYNNDAIIDPSNVTFNKFIPTLSPTQDYVYARIGLKIAGVDKLVFSPVQKVQLQPIANYQRIQAETGTLVNAITDDKNTYVQGMTTVGSSVTLTFTAPAAGNYMVNVVGASDIAGTTQTITIDGVAKKVVYPKQGATDFDIVPIEFTLTAGAHTVVISKTATDPGAAQLDYVDFFTY</sequence>
<accession>A0ABP8FLT8</accession>
<feature type="domain" description="CBM6" evidence="1">
    <location>
        <begin position="241"/>
        <end position="356"/>
    </location>
</feature>
<dbReference type="EMBL" id="BAABFT010000001">
    <property type="protein sequence ID" value="GAA4306860.1"/>
    <property type="molecule type" value="Genomic_DNA"/>
</dbReference>
<dbReference type="Gene3D" id="2.60.40.1120">
    <property type="entry name" value="Carboxypeptidase-like, regulatory domain"/>
    <property type="match status" value="1"/>
</dbReference>
<dbReference type="InterPro" id="IPR005084">
    <property type="entry name" value="CBM6"/>
</dbReference>
<evidence type="ECO:0000259" key="1">
    <source>
        <dbReference type="PROSITE" id="PS51175"/>
    </source>
</evidence>
<dbReference type="Proteomes" id="UP001500582">
    <property type="component" value="Unassembled WGS sequence"/>
</dbReference>
<dbReference type="PROSITE" id="PS51257">
    <property type="entry name" value="PROKAR_LIPOPROTEIN"/>
    <property type="match status" value="1"/>
</dbReference>
<dbReference type="RefSeq" id="WP_345208937.1">
    <property type="nucleotide sequence ID" value="NZ_BAABFT010000001.1"/>
</dbReference>
<dbReference type="InterPro" id="IPR041186">
    <property type="entry name" value="DUF3823_C"/>
</dbReference>
<protein>
    <recommendedName>
        <fullName evidence="1">CBM6 domain-containing protein</fullName>
    </recommendedName>
</protein>
<keyword evidence="3" id="KW-1185">Reference proteome</keyword>
<dbReference type="PROSITE" id="PS51175">
    <property type="entry name" value="CBM6"/>
    <property type="match status" value="1"/>
</dbReference>
<gene>
    <name evidence="2" type="ORF">GCM10023149_00280</name>
</gene>
<evidence type="ECO:0000313" key="3">
    <source>
        <dbReference type="Proteomes" id="UP001500582"/>
    </source>
</evidence>
<dbReference type="InterPro" id="IPR008979">
    <property type="entry name" value="Galactose-bd-like_sf"/>
</dbReference>
<dbReference type="Gene3D" id="2.60.40.2060">
    <property type="match status" value="1"/>
</dbReference>
<dbReference type="InterPro" id="IPR024278">
    <property type="entry name" value="DUF3823_N"/>
</dbReference>
<dbReference type="Pfam" id="PF12866">
    <property type="entry name" value="DUF3823"/>
    <property type="match status" value="1"/>
</dbReference>
<dbReference type="Gene3D" id="2.60.120.260">
    <property type="entry name" value="Galactose-binding domain-like"/>
    <property type="match status" value="1"/>
</dbReference>
<dbReference type="SUPFAM" id="SSF49785">
    <property type="entry name" value="Galactose-binding domain-like"/>
    <property type="match status" value="1"/>
</dbReference>
<evidence type="ECO:0000313" key="2">
    <source>
        <dbReference type="EMBL" id="GAA4306860.1"/>
    </source>
</evidence>
<comment type="caution">
    <text evidence="2">The sequence shown here is derived from an EMBL/GenBank/DDBJ whole genome shotgun (WGS) entry which is preliminary data.</text>
</comment>